<dbReference type="Pfam" id="PF03334">
    <property type="entry name" value="PhaG_MnhG_YufB"/>
    <property type="match status" value="1"/>
</dbReference>
<keyword evidence="1" id="KW-0812">Transmembrane</keyword>
<gene>
    <name evidence="2" type="primary">mnhG</name>
    <name evidence="2" type="ORF">QWZ10_05065</name>
</gene>
<dbReference type="InterPro" id="IPR005133">
    <property type="entry name" value="PhaG_MnhG_YufB"/>
</dbReference>
<sequence length="126" mass="13788">MNNHLETIPPWAAVIIAILLIIGASLALMGNIGLIRFRSFYERLHAPTLGASCGTLAIIIGSMLMFSLLDGRLILHEIIIGIFILITTPVTMMLLGRAALRRDRSRGLVISNASRDPSPEEQADKR</sequence>
<feature type="transmembrane region" description="Helical" evidence="1">
    <location>
        <begin position="46"/>
        <end position="68"/>
    </location>
</feature>
<dbReference type="EMBL" id="JAUFRC010000001">
    <property type="protein sequence ID" value="MDN3711356.1"/>
    <property type="molecule type" value="Genomic_DNA"/>
</dbReference>
<comment type="caution">
    <text evidence="2">The sequence shown here is derived from an EMBL/GenBank/DDBJ whole genome shotgun (WGS) entry which is preliminary data.</text>
</comment>
<dbReference type="PANTHER" id="PTHR34703">
    <property type="entry name" value="ANTIPORTER SUBUNIT MNHG2-RELATED"/>
    <property type="match status" value="1"/>
</dbReference>
<reference evidence="3" key="1">
    <citation type="journal article" date="2019" name="Int. J. Syst. Evol. Microbiol.">
        <title>The Global Catalogue of Microorganisms (GCM) 10K type strain sequencing project: providing services to taxonomists for standard genome sequencing and annotation.</title>
        <authorList>
            <consortium name="The Broad Institute Genomics Platform"/>
            <consortium name="The Broad Institute Genome Sequencing Center for Infectious Disease"/>
            <person name="Wu L."/>
            <person name="Ma J."/>
        </authorList>
    </citation>
    <scope>NUCLEOTIDE SEQUENCE [LARGE SCALE GENOMIC DNA]</scope>
    <source>
        <strain evidence="3">CECT 8482</strain>
    </source>
</reference>
<evidence type="ECO:0000256" key="1">
    <source>
        <dbReference type="SAM" id="Phobius"/>
    </source>
</evidence>
<feature type="transmembrane region" description="Helical" evidence="1">
    <location>
        <begin position="12"/>
        <end position="34"/>
    </location>
</feature>
<dbReference type="Proteomes" id="UP001243846">
    <property type="component" value="Unassembled WGS sequence"/>
</dbReference>
<dbReference type="NCBIfam" id="TIGR01300">
    <property type="entry name" value="CPA3_mnhG_phaG"/>
    <property type="match status" value="1"/>
</dbReference>
<feature type="transmembrane region" description="Helical" evidence="1">
    <location>
        <begin position="74"/>
        <end position="96"/>
    </location>
</feature>
<name>A0ABT8D4Q7_9RHOB</name>
<proteinExistence type="predicted"/>
<organism evidence="2 3">
    <name type="scientific">Paracoccus cavernae</name>
    <dbReference type="NCBI Taxonomy" id="1571207"/>
    <lineage>
        <taxon>Bacteria</taxon>
        <taxon>Pseudomonadati</taxon>
        <taxon>Pseudomonadota</taxon>
        <taxon>Alphaproteobacteria</taxon>
        <taxon>Rhodobacterales</taxon>
        <taxon>Paracoccaceae</taxon>
        <taxon>Paracoccus</taxon>
    </lineage>
</organism>
<protein>
    <submittedName>
        <fullName evidence="2">Monovalent cation/H(+) antiporter subunit G</fullName>
    </submittedName>
</protein>
<evidence type="ECO:0000313" key="3">
    <source>
        <dbReference type="Proteomes" id="UP001243846"/>
    </source>
</evidence>
<keyword evidence="1" id="KW-0472">Membrane</keyword>
<accession>A0ABT8D4Q7</accession>
<keyword evidence="1" id="KW-1133">Transmembrane helix</keyword>
<keyword evidence="3" id="KW-1185">Reference proteome</keyword>
<dbReference type="PANTHER" id="PTHR34703:SF1">
    <property type="entry name" value="ANTIPORTER SUBUNIT MNHG2-RELATED"/>
    <property type="match status" value="1"/>
</dbReference>
<evidence type="ECO:0000313" key="2">
    <source>
        <dbReference type="EMBL" id="MDN3711356.1"/>
    </source>
</evidence>
<dbReference type="RefSeq" id="WP_377684428.1">
    <property type="nucleotide sequence ID" value="NZ_JBHMDZ010000005.1"/>
</dbReference>